<dbReference type="EMBL" id="JAHUTI010069182">
    <property type="protein sequence ID" value="MED6254113.1"/>
    <property type="molecule type" value="Genomic_DNA"/>
</dbReference>
<name>A0ABU7BX42_9TELE</name>
<protein>
    <submittedName>
        <fullName evidence="1">Uncharacterized protein</fullName>
    </submittedName>
</protein>
<evidence type="ECO:0000313" key="1">
    <source>
        <dbReference type="EMBL" id="MED6254113.1"/>
    </source>
</evidence>
<organism evidence="1 2">
    <name type="scientific">Ataeniobius toweri</name>
    <dbReference type="NCBI Taxonomy" id="208326"/>
    <lineage>
        <taxon>Eukaryota</taxon>
        <taxon>Metazoa</taxon>
        <taxon>Chordata</taxon>
        <taxon>Craniata</taxon>
        <taxon>Vertebrata</taxon>
        <taxon>Euteleostomi</taxon>
        <taxon>Actinopterygii</taxon>
        <taxon>Neopterygii</taxon>
        <taxon>Teleostei</taxon>
        <taxon>Neoteleostei</taxon>
        <taxon>Acanthomorphata</taxon>
        <taxon>Ovalentaria</taxon>
        <taxon>Atherinomorphae</taxon>
        <taxon>Cyprinodontiformes</taxon>
        <taxon>Goodeidae</taxon>
        <taxon>Ataeniobius</taxon>
    </lineage>
</organism>
<evidence type="ECO:0000313" key="2">
    <source>
        <dbReference type="Proteomes" id="UP001345963"/>
    </source>
</evidence>
<keyword evidence="2" id="KW-1185">Reference proteome</keyword>
<gene>
    <name evidence="1" type="ORF">ATANTOWER_016417</name>
</gene>
<proteinExistence type="predicted"/>
<dbReference type="Proteomes" id="UP001345963">
    <property type="component" value="Unassembled WGS sequence"/>
</dbReference>
<accession>A0ABU7BX42</accession>
<reference evidence="1 2" key="1">
    <citation type="submission" date="2021-07" db="EMBL/GenBank/DDBJ databases">
        <authorList>
            <person name="Palmer J.M."/>
        </authorList>
    </citation>
    <scope>NUCLEOTIDE SEQUENCE [LARGE SCALE GENOMIC DNA]</scope>
    <source>
        <strain evidence="1 2">AT_MEX2019</strain>
        <tissue evidence="1">Muscle</tissue>
    </source>
</reference>
<comment type="caution">
    <text evidence="1">The sequence shown here is derived from an EMBL/GenBank/DDBJ whole genome shotgun (WGS) entry which is preliminary data.</text>
</comment>
<sequence>MICGSALALRNSISLSDGCLMRTNHYKSLISHVILLALNQQVCKVKGMFLDLRYASESSQNTRHHAHHNDQVRVEAQKPFDADTFVLQYTTRYLILLGFRILHMFLNYETILLFVKIFSHRKPSHCMKTKTPPSILKVVL</sequence>